<feature type="modified residue" description="4-aspartylphosphate" evidence="8">
    <location>
        <position position="60"/>
    </location>
</feature>
<reference evidence="12 13" key="1">
    <citation type="submission" date="2020-06" db="EMBL/GenBank/DDBJ databases">
        <title>Interaction of electrochemicaly active bacteria, Geobacter bremensis R4 on different carbon anode.</title>
        <authorList>
            <person name="Meng L."/>
            <person name="Yoshida N."/>
        </authorList>
    </citation>
    <scope>NUCLEOTIDE SEQUENCE [LARGE SCALE GENOMIC DNA]</scope>
    <source>
        <strain evidence="12 13">R4</strain>
    </source>
</reference>
<dbReference type="InterPro" id="IPR036388">
    <property type="entry name" value="WH-like_DNA-bd_sf"/>
</dbReference>
<dbReference type="InterPro" id="IPR001789">
    <property type="entry name" value="Sig_transdc_resp-reg_receiver"/>
</dbReference>
<dbReference type="AlphaFoldDB" id="A0A6S6M3H8"/>
<dbReference type="Pfam" id="PF00486">
    <property type="entry name" value="Trans_reg_C"/>
    <property type="match status" value="1"/>
</dbReference>
<dbReference type="SMART" id="SM00862">
    <property type="entry name" value="Trans_reg_C"/>
    <property type="match status" value="1"/>
</dbReference>
<evidence type="ECO:0000313" key="12">
    <source>
        <dbReference type="EMBL" id="BCG48190.1"/>
    </source>
</evidence>
<keyword evidence="4" id="KW-0902">Two-component regulatory system</keyword>
<dbReference type="GO" id="GO:0042802">
    <property type="term" value="F:identical protein binding"/>
    <property type="evidence" value="ECO:0007669"/>
    <property type="project" value="UniProtKB-ARBA"/>
</dbReference>
<dbReference type="EMBL" id="AP023213">
    <property type="protein sequence ID" value="BCG48190.1"/>
    <property type="molecule type" value="Genomic_DNA"/>
</dbReference>
<evidence type="ECO:0000259" key="11">
    <source>
        <dbReference type="PROSITE" id="PS51755"/>
    </source>
</evidence>
<dbReference type="GO" id="GO:0045893">
    <property type="term" value="P:positive regulation of DNA-templated transcription"/>
    <property type="evidence" value="ECO:0007669"/>
    <property type="project" value="UniProtKB-ARBA"/>
</dbReference>
<protein>
    <submittedName>
        <fullName evidence="12">DNA-binding response regulator KdpE</fullName>
    </submittedName>
</protein>
<dbReference type="GO" id="GO:0000156">
    <property type="term" value="F:phosphorelay response regulator activity"/>
    <property type="evidence" value="ECO:0007669"/>
    <property type="project" value="TreeGrafter"/>
</dbReference>
<dbReference type="KEGG" id="gbn:GEOBRER4_29400"/>
<evidence type="ECO:0000256" key="2">
    <source>
        <dbReference type="ARBA" id="ARBA00022490"/>
    </source>
</evidence>
<evidence type="ECO:0000313" key="13">
    <source>
        <dbReference type="Proteomes" id="UP000515472"/>
    </source>
</evidence>
<keyword evidence="7" id="KW-0804">Transcription</keyword>
<evidence type="ECO:0000256" key="5">
    <source>
        <dbReference type="ARBA" id="ARBA00023015"/>
    </source>
</evidence>
<keyword evidence="2" id="KW-0963">Cytoplasm</keyword>
<evidence type="ECO:0000256" key="7">
    <source>
        <dbReference type="ARBA" id="ARBA00023163"/>
    </source>
</evidence>
<evidence type="ECO:0000256" key="3">
    <source>
        <dbReference type="ARBA" id="ARBA00022553"/>
    </source>
</evidence>
<keyword evidence="5" id="KW-0805">Transcription regulation</keyword>
<dbReference type="GO" id="GO:0000987">
    <property type="term" value="F:cis-regulatory region sequence-specific DNA binding"/>
    <property type="evidence" value="ECO:0007669"/>
    <property type="project" value="UniProtKB-ARBA"/>
</dbReference>
<evidence type="ECO:0000256" key="8">
    <source>
        <dbReference type="PROSITE-ProRule" id="PRU00169"/>
    </source>
</evidence>
<evidence type="ECO:0000259" key="10">
    <source>
        <dbReference type="PROSITE" id="PS50110"/>
    </source>
</evidence>
<dbReference type="Pfam" id="PF00072">
    <property type="entry name" value="Response_reg"/>
    <property type="match status" value="1"/>
</dbReference>
<dbReference type="InterPro" id="IPR001867">
    <property type="entry name" value="OmpR/PhoB-type_DNA-bd"/>
</dbReference>
<keyword evidence="3 8" id="KW-0597">Phosphoprotein</keyword>
<dbReference type="Gene3D" id="1.10.10.10">
    <property type="entry name" value="Winged helix-like DNA-binding domain superfamily/Winged helix DNA-binding domain"/>
    <property type="match status" value="1"/>
</dbReference>
<evidence type="ECO:0000256" key="1">
    <source>
        <dbReference type="ARBA" id="ARBA00004496"/>
    </source>
</evidence>
<dbReference type="Gene3D" id="3.40.50.2300">
    <property type="match status" value="1"/>
</dbReference>
<proteinExistence type="predicted"/>
<feature type="domain" description="OmpR/PhoB-type" evidence="11">
    <location>
        <begin position="133"/>
        <end position="232"/>
    </location>
</feature>
<comment type="subcellular location">
    <subcellularLocation>
        <location evidence="1">Cytoplasm</location>
    </subcellularLocation>
</comment>
<feature type="DNA-binding region" description="OmpR/PhoB-type" evidence="9">
    <location>
        <begin position="133"/>
        <end position="232"/>
    </location>
</feature>
<dbReference type="PANTHER" id="PTHR48111">
    <property type="entry name" value="REGULATOR OF RPOS"/>
    <property type="match status" value="1"/>
</dbReference>
<dbReference type="InterPro" id="IPR039420">
    <property type="entry name" value="WalR-like"/>
</dbReference>
<dbReference type="PANTHER" id="PTHR48111:SF50">
    <property type="entry name" value="KDP OPERON TRANSCRIPTIONAL REGULATORY PROTEIN KDPE"/>
    <property type="match status" value="1"/>
</dbReference>
<name>A0A6S6M3H8_9BACT</name>
<evidence type="ECO:0000256" key="9">
    <source>
        <dbReference type="PROSITE-ProRule" id="PRU01091"/>
    </source>
</evidence>
<accession>A0A6S6M3H8</accession>
<dbReference type="PROSITE" id="PS51755">
    <property type="entry name" value="OMPR_PHOB"/>
    <property type="match status" value="1"/>
</dbReference>
<dbReference type="SMART" id="SM00448">
    <property type="entry name" value="REC"/>
    <property type="match status" value="1"/>
</dbReference>
<dbReference type="CDD" id="cd00383">
    <property type="entry name" value="trans_reg_C"/>
    <property type="match status" value="1"/>
</dbReference>
<dbReference type="InterPro" id="IPR011006">
    <property type="entry name" value="CheY-like_superfamily"/>
</dbReference>
<dbReference type="RefSeq" id="WP_185242974.1">
    <property type="nucleotide sequence ID" value="NZ_AP023213.1"/>
</dbReference>
<keyword evidence="13" id="KW-1185">Reference proteome</keyword>
<feature type="domain" description="Response regulatory" evidence="10">
    <location>
        <begin position="11"/>
        <end position="124"/>
    </location>
</feature>
<evidence type="ECO:0000256" key="6">
    <source>
        <dbReference type="ARBA" id="ARBA00023125"/>
    </source>
</evidence>
<dbReference type="GO" id="GO:0005829">
    <property type="term" value="C:cytosol"/>
    <property type="evidence" value="ECO:0007669"/>
    <property type="project" value="TreeGrafter"/>
</dbReference>
<evidence type="ECO:0000256" key="4">
    <source>
        <dbReference type="ARBA" id="ARBA00023012"/>
    </source>
</evidence>
<dbReference type="SUPFAM" id="SSF52172">
    <property type="entry name" value="CheY-like"/>
    <property type="match status" value="1"/>
</dbReference>
<dbReference type="Proteomes" id="UP000515472">
    <property type="component" value="Chromosome"/>
</dbReference>
<gene>
    <name evidence="12" type="ORF">GEOBRER4_n3066</name>
</gene>
<keyword evidence="6 9" id="KW-0238">DNA-binding</keyword>
<dbReference type="Gene3D" id="6.10.250.690">
    <property type="match status" value="1"/>
</dbReference>
<dbReference type="FunFam" id="3.40.50.2300:FF:000021">
    <property type="entry name" value="Two-component system response regulator KdpE"/>
    <property type="match status" value="1"/>
</dbReference>
<sequence length="235" mass="26267">MKETREATGQRILVIDDEAAIRRFLHSALSSEEFTLHEADSGHSGLSAAAAFRPDLILLDLGLPDLEGIEVIRRIREWSQVPIIVLSVREREDDKVAALDAGADDYLTKPFGVGELLARMRASLRRSAVQPPEPVFSSGDLKVDLNLRRVTVGGAEVQLTPNEYDLLRLLIAHADKVMTHGQILKQIWGVAYQEQPQVLRVTISNLRKKVERDPSRPRHITTEPGVGYRLKQVQS</sequence>
<dbReference type="GO" id="GO:0032993">
    <property type="term" value="C:protein-DNA complex"/>
    <property type="evidence" value="ECO:0007669"/>
    <property type="project" value="TreeGrafter"/>
</dbReference>
<organism evidence="12 13">
    <name type="scientific">Citrifermentans bremense</name>
    <dbReference type="NCBI Taxonomy" id="60035"/>
    <lineage>
        <taxon>Bacteria</taxon>
        <taxon>Pseudomonadati</taxon>
        <taxon>Thermodesulfobacteriota</taxon>
        <taxon>Desulfuromonadia</taxon>
        <taxon>Geobacterales</taxon>
        <taxon>Geobacteraceae</taxon>
        <taxon>Citrifermentans</taxon>
    </lineage>
</organism>
<dbReference type="PROSITE" id="PS50110">
    <property type="entry name" value="RESPONSE_REGULATORY"/>
    <property type="match status" value="1"/>
</dbReference>
<dbReference type="CDD" id="cd17620">
    <property type="entry name" value="REC_OmpR_KdpE-like"/>
    <property type="match status" value="1"/>
</dbReference>